<evidence type="ECO:0000313" key="10">
    <source>
        <dbReference type="Proteomes" id="UP000886817"/>
    </source>
</evidence>
<feature type="domain" description="RCK C-terminal" evidence="8">
    <location>
        <begin position="140"/>
        <end position="224"/>
    </location>
</feature>
<dbReference type="InterPro" id="IPR006037">
    <property type="entry name" value="RCK_C"/>
</dbReference>
<organism evidence="9 10">
    <name type="scientific">Candidatus Blautia gallistercoris</name>
    <dbReference type="NCBI Taxonomy" id="2838490"/>
    <lineage>
        <taxon>Bacteria</taxon>
        <taxon>Bacillati</taxon>
        <taxon>Bacillota</taxon>
        <taxon>Clostridia</taxon>
        <taxon>Lachnospirales</taxon>
        <taxon>Lachnospiraceae</taxon>
        <taxon>Blautia</taxon>
    </lineage>
</organism>
<dbReference type="NCBIfam" id="NF007031">
    <property type="entry name" value="PRK09496.1-2"/>
    <property type="match status" value="1"/>
</dbReference>
<reference evidence="9" key="1">
    <citation type="journal article" date="2021" name="PeerJ">
        <title>Extensive microbial diversity within the chicken gut microbiome revealed by metagenomics and culture.</title>
        <authorList>
            <person name="Gilroy R."/>
            <person name="Ravi A."/>
            <person name="Getino M."/>
            <person name="Pursley I."/>
            <person name="Horton D.L."/>
            <person name="Alikhan N.F."/>
            <person name="Baker D."/>
            <person name="Gharbi K."/>
            <person name="Hall N."/>
            <person name="Watson M."/>
            <person name="Adriaenssens E.M."/>
            <person name="Foster-Nyarko E."/>
            <person name="Jarju S."/>
            <person name="Secka A."/>
            <person name="Antonio M."/>
            <person name="Oren A."/>
            <person name="Chaudhuri R.R."/>
            <person name="La Ragione R."/>
            <person name="Hildebrand F."/>
            <person name="Pallen M.J."/>
        </authorList>
    </citation>
    <scope>NUCLEOTIDE SEQUENCE</scope>
    <source>
        <strain evidence="9">ChiSjej1B19-8411</strain>
    </source>
</reference>
<dbReference type="Gene3D" id="3.30.70.1450">
    <property type="entry name" value="Regulator of K+ conductance, C-terminal domain"/>
    <property type="match status" value="2"/>
</dbReference>
<keyword evidence="3" id="KW-0633">Potassium transport</keyword>
<dbReference type="InterPro" id="IPR003148">
    <property type="entry name" value="RCK_N"/>
</dbReference>
<dbReference type="InterPro" id="IPR050721">
    <property type="entry name" value="Trk_Ktr_HKT_K-transport"/>
</dbReference>
<evidence type="ECO:0000256" key="4">
    <source>
        <dbReference type="ARBA" id="ARBA00022958"/>
    </source>
</evidence>
<evidence type="ECO:0000259" key="7">
    <source>
        <dbReference type="PROSITE" id="PS51201"/>
    </source>
</evidence>
<evidence type="ECO:0000313" key="9">
    <source>
        <dbReference type="EMBL" id="HIX59080.1"/>
    </source>
</evidence>
<dbReference type="InterPro" id="IPR036291">
    <property type="entry name" value="NAD(P)-bd_dom_sf"/>
</dbReference>
<dbReference type="NCBIfam" id="NF007033">
    <property type="entry name" value="PRK09496.1-5"/>
    <property type="match status" value="1"/>
</dbReference>
<dbReference type="SUPFAM" id="SSF116726">
    <property type="entry name" value="TrkA C-terminal domain-like"/>
    <property type="match status" value="2"/>
</dbReference>
<evidence type="ECO:0000256" key="6">
    <source>
        <dbReference type="ARBA" id="ARBA00023065"/>
    </source>
</evidence>
<evidence type="ECO:0000256" key="1">
    <source>
        <dbReference type="ARBA" id="ARBA00017378"/>
    </source>
</evidence>
<dbReference type="GO" id="GO:0015079">
    <property type="term" value="F:potassium ion transmembrane transporter activity"/>
    <property type="evidence" value="ECO:0007669"/>
    <property type="project" value="InterPro"/>
</dbReference>
<evidence type="ECO:0000256" key="2">
    <source>
        <dbReference type="ARBA" id="ARBA00022448"/>
    </source>
</evidence>
<dbReference type="GO" id="GO:0005886">
    <property type="term" value="C:plasma membrane"/>
    <property type="evidence" value="ECO:0007669"/>
    <property type="project" value="InterPro"/>
</dbReference>
<protein>
    <recommendedName>
        <fullName evidence="1">Trk system potassium uptake protein TrkA</fullName>
    </recommendedName>
</protein>
<gene>
    <name evidence="9" type="primary">trkA</name>
    <name evidence="9" type="ORF">IAA45_05110</name>
</gene>
<evidence type="ECO:0000259" key="8">
    <source>
        <dbReference type="PROSITE" id="PS51202"/>
    </source>
</evidence>
<keyword evidence="5" id="KW-0520">NAD</keyword>
<dbReference type="PROSITE" id="PS51202">
    <property type="entry name" value="RCK_C"/>
    <property type="match status" value="2"/>
</dbReference>
<keyword evidence="2" id="KW-0813">Transport</keyword>
<dbReference type="Proteomes" id="UP000886817">
    <property type="component" value="Unassembled WGS sequence"/>
</dbReference>
<evidence type="ECO:0000256" key="3">
    <source>
        <dbReference type="ARBA" id="ARBA00022538"/>
    </source>
</evidence>
<feature type="domain" description="RCK N-terminal" evidence="7">
    <location>
        <begin position="228"/>
        <end position="345"/>
    </location>
</feature>
<dbReference type="InterPro" id="IPR006036">
    <property type="entry name" value="K_uptake_TrkA"/>
</dbReference>
<dbReference type="PANTHER" id="PTHR43833:SF5">
    <property type="entry name" value="TRK SYSTEM POTASSIUM UPTAKE PROTEIN TRKA"/>
    <property type="match status" value="1"/>
</dbReference>
<feature type="domain" description="RCK N-terminal" evidence="7">
    <location>
        <begin position="1"/>
        <end position="124"/>
    </location>
</feature>
<keyword evidence="4" id="KW-0630">Potassium</keyword>
<dbReference type="PRINTS" id="PR00335">
    <property type="entry name" value="KUPTAKETRKA"/>
</dbReference>
<dbReference type="Pfam" id="PF02080">
    <property type="entry name" value="TrkA_C"/>
    <property type="match status" value="2"/>
</dbReference>
<feature type="domain" description="RCK C-terminal" evidence="8">
    <location>
        <begin position="368"/>
        <end position="452"/>
    </location>
</feature>
<dbReference type="SUPFAM" id="SSF51735">
    <property type="entry name" value="NAD(P)-binding Rossmann-fold domains"/>
    <property type="match status" value="2"/>
</dbReference>
<reference evidence="9" key="2">
    <citation type="submission" date="2021-04" db="EMBL/GenBank/DDBJ databases">
        <authorList>
            <person name="Gilroy R."/>
        </authorList>
    </citation>
    <scope>NUCLEOTIDE SEQUENCE</scope>
    <source>
        <strain evidence="9">ChiSjej1B19-8411</strain>
    </source>
</reference>
<accession>A0A9D2B2T1</accession>
<dbReference type="PROSITE" id="PS51201">
    <property type="entry name" value="RCK_N"/>
    <property type="match status" value="2"/>
</dbReference>
<dbReference type="Pfam" id="PF02254">
    <property type="entry name" value="TrkA_N"/>
    <property type="match status" value="2"/>
</dbReference>
<dbReference type="NCBIfam" id="NF007041">
    <property type="entry name" value="PRK09496.3-4"/>
    <property type="match status" value="1"/>
</dbReference>
<proteinExistence type="predicted"/>
<dbReference type="NCBIfam" id="NF007039">
    <property type="entry name" value="PRK09496.3-2"/>
    <property type="match status" value="1"/>
</dbReference>
<keyword evidence="6" id="KW-0406">Ion transport</keyword>
<name>A0A9D2B2T1_9FIRM</name>
<evidence type="ECO:0000256" key="5">
    <source>
        <dbReference type="ARBA" id="ARBA00023027"/>
    </source>
</evidence>
<dbReference type="Gene3D" id="3.40.50.720">
    <property type="entry name" value="NAD(P)-binding Rossmann-like Domain"/>
    <property type="match status" value="2"/>
</dbReference>
<dbReference type="PANTHER" id="PTHR43833">
    <property type="entry name" value="POTASSIUM CHANNEL PROTEIN 2-RELATED-RELATED"/>
    <property type="match status" value="1"/>
</dbReference>
<dbReference type="AlphaFoldDB" id="A0A9D2B2T1"/>
<comment type="caution">
    <text evidence="9">The sequence shown here is derived from an EMBL/GenBank/DDBJ whole genome shotgun (WGS) entry which is preliminary data.</text>
</comment>
<sequence>MQIIIVGCGKVGKTLAQQLDEEGHNITLIDISASKLQEVSNDIDVMGIVGNGASFNVQLEADVENTDLFIAVTNSDELNLLCCLIAKKAGKCLTIARVRNPLYNTEIGFVKEQLGLSMIINPELAAASEIFRLLRFPTAIRIDTFSKGKVELLKFKVRSELGLDGHTISDLLTRLKCNVLVCGVERGDQVSIPNGSFTLKDNDIVSFVASPSAAAEFFRKIGIKTHQVKSCLIVGGGTIAYYLAKMLLKIHIPVRIIEQNLARCEYLSENLPDASIIHGDGTDQSTLMKEGLEQAESVVAITNLDEENILLSLYAQKHSHAKTIAKVNRISFNDVIDTLDIGSVIYPKNITADYITQYVRGLQNSMGSNVETLYKIFDNKAEALEFNVREHSPVIDVPLMDLNLKDNLLIACIMRRRSIIFPRGQDSIQVGDSVIVVTTHPGLHDIRDILKK</sequence>
<dbReference type="EMBL" id="DXEX01000116">
    <property type="protein sequence ID" value="HIX59080.1"/>
    <property type="molecule type" value="Genomic_DNA"/>
</dbReference>
<dbReference type="InterPro" id="IPR036721">
    <property type="entry name" value="RCK_C_sf"/>
</dbReference>